<keyword evidence="2" id="KW-1185">Reference proteome</keyword>
<gene>
    <name evidence="1" type="ORF">M9Y10_015246</name>
</gene>
<dbReference type="EMBL" id="JAPFFF010000002">
    <property type="protein sequence ID" value="KAK8897305.1"/>
    <property type="molecule type" value="Genomic_DNA"/>
</dbReference>
<evidence type="ECO:0000313" key="2">
    <source>
        <dbReference type="Proteomes" id="UP001470230"/>
    </source>
</evidence>
<proteinExistence type="predicted"/>
<protein>
    <submittedName>
        <fullName evidence="1">Uncharacterized protein</fullName>
    </submittedName>
</protein>
<sequence>MTAKTRTKNGMAQLADVVLGLQALGIAQSNIKRVVSTMFPQGAANIANKHNGSNPYSQWRLL</sequence>
<accession>A0ABR2L4Z2</accession>
<comment type="caution">
    <text evidence="1">The sequence shown here is derived from an EMBL/GenBank/DDBJ whole genome shotgun (WGS) entry which is preliminary data.</text>
</comment>
<name>A0ABR2L4Z2_9EUKA</name>
<evidence type="ECO:0000313" key="1">
    <source>
        <dbReference type="EMBL" id="KAK8897305.1"/>
    </source>
</evidence>
<organism evidence="1 2">
    <name type="scientific">Tritrichomonas musculus</name>
    <dbReference type="NCBI Taxonomy" id="1915356"/>
    <lineage>
        <taxon>Eukaryota</taxon>
        <taxon>Metamonada</taxon>
        <taxon>Parabasalia</taxon>
        <taxon>Tritrichomonadida</taxon>
        <taxon>Tritrichomonadidae</taxon>
        <taxon>Tritrichomonas</taxon>
    </lineage>
</organism>
<reference evidence="1 2" key="1">
    <citation type="submission" date="2024-04" db="EMBL/GenBank/DDBJ databases">
        <title>Tritrichomonas musculus Genome.</title>
        <authorList>
            <person name="Alves-Ferreira E."/>
            <person name="Grigg M."/>
            <person name="Lorenzi H."/>
            <person name="Galac M."/>
        </authorList>
    </citation>
    <scope>NUCLEOTIDE SEQUENCE [LARGE SCALE GENOMIC DNA]</scope>
    <source>
        <strain evidence="1 2">EAF2021</strain>
    </source>
</reference>
<dbReference type="Proteomes" id="UP001470230">
    <property type="component" value="Unassembled WGS sequence"/>
</dbReference>